<evidence type="ECO:0000313" key="4">
    <source>
        <dbReference type="EMBL" id="XBH06260.1"/>
    </source>
</evidence>
<dbReference type="PROSITE" id="PS50994">
    <property type="entry name" value="INTEGRASE"/>
    <property type="match status" value="1"/>
</dbReference>
<evidence type="ECO:0000313" key="3">
    <source>
        <dbReference type="EMBL" id="XBH05414.1"/>
    </source>
</evidence>
<sequence>MTAARRRTIVAELCDAFDVSQRRACRALGVNRSGLRYAPMHSDERLALALRIEVLAGEHPRYGYRRIWAMLRREGWSVNKKAVHRLWRQSGLKLAGPRAVHKPRRPHGQDINGCHLRPSLGKDDVWTCDFIFDRTSDGRSLKWLSLIDEYTRECLSLEARRGMTAEEIREILSEVVARRGAPPHRVRSDNGPEFAAEAVRSYLEESGSGTLYVAPGSPWQNGFAESFHSKLRDEFLELEEFESVPQALALAALWKEDYNTERPHSSLGYLTPTEFSATRERYMPIEEEEEPHDAPPTEQLRG</sequence>
<evidence type="ECO:0000259" key="2">
    <source>
        <dbReference type="PROSITE" id="PS50994"/>
    </source>
</evidence>
<organism evidence="3">
    <name type="scientific">Singulisphaera sp. Ch08</name>
    <dbReference type="NCBI Taxonomy" id="3120278"/>
    <lineage>
        <taxon>Bacteria</taxon>
        <taxon>Pseudomonadati</taxon>
        <taxon>Planctomycetota</taxon>
        <taxon>Planctomycetia</taxon>
        <taxon>Isosphaerales</taxon>
        <taxon>Isosphaeraceae</taxon>
        <taxon>Singulisphaera</taxon>
    </lineage>
</organism>
<name>A0AAU7CJH1_9BACT</name>
<dbReference type="RefSeq" id="WP_406698230.1">
    <property type="nucleotide sequence ID" value="NZ_CP155447.1"/>
</dbReference>
<dbReference type="GO" id="GO:0003676">
    <property type="term" value="F:nucleic acid binding"/>
    <property type="evidence" value="ECO:0007669"/>
    <property type="project" value="InterPro"/>
</dbReference>
<dbReference type="InterPro" id="IPR048020">
    <property type="entry name" value="Transpos_IS3"/>
</dbReference>
<dbReference type="Pfam" id="PF13276">
    <property type="entry name" value="HTH_21"/>
    <property type="match status" value="1"/>
</dbReference>
<dbReference type="InterPro" id="IPR001584">
    <property type="entry name" value="Integrase_cat-core"/>
</dbReference>
<dbReference type="EMBL" id="CP155447">
    <property type="protein sequence ID" value="XBH06260.1"/>
    <property type="molecule type" value="Genomic_DNA"/>
</dbReference>
<dbReference type="SUPFAM" id="SSF53098">
    <property type="entry name" value="Ribonuclease H-like"/>
    <property type="match status" value="1"/>
</dbReference>
<dbReference type="InterPro" id="IPR025948">
    <property type="entry name" value="HTH-like_dom"/>
</dbReference>
<dbReference type="PANTHER" id="PTHR47515">
    <property type="entry name" value="LOW CALCIUM RESPONSE LOCUS PROTEIN T"/>
    <property type="match status" value="1"/>
</dbReference>
<dbReference type="Pfam" id="PF13683">
    <property type="entry name" value="rve_3"/>
    <property type="match status" value="1"/>
</dbReference>
<dbReference type="InterPro" id="IPR012337">
    <property type="entry name" value="RNaseH-like_sf"/>
</dbReference>
<dbReference type="AlphaFoldDB" id="A0AAU7CJH1"/>
<gene>
    <name evidence="3" type="ORF">V5E97_05190</name>
    <name evidence="4" type="ORF">V5E97_09545</name>
</gene>
<dbReference type="InterPro" id="IPR036397">
    <property type="entry name" value="RNaseH_sf"/>
</dbReference>
<protein>
    <submittedName>
        <fullName evidence="3">IS3 family transposase</fullName>
    </submittedName>
</protein>
<feature type="domain" description="Integrase catalytic" evidence="2">
    <location>
        <begin position="114"/>
        <end position="280"/>
    </location>
</feature>
<dbReference type="NCBIfam" id="NF033516">
    <property type="entry name" value="transpos_IS3"/>
    <property type="match status" value="1"/>
</dbReference>
<proteinExistence type="predicted"/>
<evidence type="ECO:0000256" key="1">
    <source>
        <dbReference type="SAM" id="MobiDB-lite"/>
    </source>
</evidence>
<dbReference type="GO" id="GO:0015074">
    <property type="term" value="P:DNA integration"/>
    <property type="evidence" value="ECO:0007669"/>
    <property type="project" value="InterPro"/>
</dbReference>
<accession>A0AAU7CJH1</accession>
<feature type="region of interest" description="Disordered" evidence="1">
    <location>
        <begin position="262"/>
        <end position="302"/>
    </location>
</feature>
<dbReference type="Gene3D" id="3.30.420.10">
    <property type="entry name" value="Ribonuclease H-like superfamily/Ribonuclease H"/>
    <property type="match status" value="1"/>
</dbReference>
<feature type="compositionally biased region" description="Basic and acidic residues" evidence="1">
    <location>
        <begin position="292"/>
        <end position="302"/>
    </location>
</feature>
<dbReference type="PANTHER" id="PTHR47515:SF1">
    <property type="entry name" value="BLR2054 PROTEIN"/>
    <property type="match status" value="1"/>
</dbReference>
<reference evidence="3" key="1">
    <citation type="submission" date="2024-05" db="EMBL/GenBank/DDBJ databases">
        <title>Planctomycetes of the genus Singulisphaera possess chitinolytic capabilities.</title>
        <authorList>
            <person name="Ivanova A."/>
        </authorList>
    </citation>
    <scope>NUCLEOTIDE SEQUENCE</scope>
    <source>
        <strain evidence="3">Ch08T</strain>
    </source>
</reference>
<dbReference type="EMBL" id="CP155447">
    <property type="protein sequence ID" value="XBH05414.1"/>
    <property type="molecule type" value="Genomic_DNA"/>
</dbReference>